<dbReference type="RefSeq" id="WP_136077958.1">
    <property type="nucleotide sequence ID" value="NZ_CAAHFG010000001.1"/>
</dbReference>
<evidence type="ECO:0008006" key="3">
    <source>
        <dbReference type="Google" id="ProtNLM"/>
    </source>
</evidence>
<dbReference type="Proteomes" id="UP000366872">
    <property type="component" value="Unassembled WGS sequence"/>
</dbReference>
<dbReference type="Pfam" id="PF08003">
    <property type="entry name" value="Methyltransf_9"/>
    <property type="match status" value="1"/>
</dbReference>
<evidence type="ECO:0000313" key="2">
    <source>
        <dbReference type="Proteomes" id="UP000366872"/>
    </source>
</evidence>
<organism evidence="1 2">
    <name type="scientific">Pontiella desulfatans</name>
    <dbReference type="NCBI Taxonomy" id="2750659"/>
    <lineage>
        <taxon>Bacteria</taxon>
        <taxon>Pseudomonadati</taxon>
        <taxon>Kiritimatiellota</taxon>
        <taxon>Kiritimatiellia</taxon>
        <taxon>Kiritimatiellales</taxon>
        <taxon>Pontiellaceae</taxon>
        <taxon>Pontiella</taxon>
    </lineage>
</organism>
<evidence type="ECO:0000313" key="1">
    <source>
        <dbReference type="EMBL" id="VGO12276.1"/>
    </source>
</evidence>
<name>A0A6C2TYK5_PONDE</name>
<dbReference type="InterPro" id="IPR029063">
    <property type="entry name" value="SAM-dependent_MTases_sf"/>
</dbReference>
<dbReference type="SUPFAM" id="SSF53335">
    <property type="entry name" value="S-adenosyl-L-methionine-dependent methyltransferases"/>
    <property type="match status" value="1"/>
</dbReference>
<protein>
    <recommendedName>
        <fullName evidence="3">tRNA (Mo5U34)-methyltransferase</fullName>
    </recommendedName>
</protein>
<dbReference type="CDD" id="cd02440">
    <property type="entry name" value="AdoMet_MTases"/>
    <property type="match status" value="1"/>
</dbReference>
<keyword evidence="2" id="KW-1185">Reference proteome</keyword>
<accession>A0A6C2TYK5</accession>
<reference evidence="1 2" key="1">
    <citation type="submission" date="2019-04" db="EMBL/GenBank/DDBJ databases">
        <authorList>
            <person name="Van Vliet M D."/>
        </authorList>
    </citation>
    <scope>NUCLEOTIDE SEQUENCE [LARGE SCALE GENOMIC DNA]</scope>
    <source>
        <strain evidence="1 2">F1</strain>
    </source>
</reference>
<dbReference type="Gene3D" id="3.40.50.150">
    <property type="entry name" value="Vaccinia Virus protein VP39"/>
    <property type="match status" value="1"/>
</dbReference>
<dbReference type="InterPro" id="IPR027555">
    <property type="entry name" value="Mo5U34_MeTrfas-like"/>
</dbReference>
<sequence length="281" mass="32025">MDIIEKLRALYADESKHSIYQNTPQFIREKLGYTETIDENWRGDSARWDYLRKNMNFSGKTVLDVGANTGFFALSIAHGTPKAKVTALEGNENHSRYIETIADYFEIPNMHVLHQYLGMTELPSLGKYDTLLLFNVLHHAGVDFDQDHMGSEEGLFDYCVCYMEQLAKKCNQVIFQMGYNWGGNKQHPVIELDDDAGKVFYTAKFMRQARWKIECVLMPRKCVGKSYPAELNKLDASILTALNSGELDAAQTEISKALDPNTANFSEFYRRPLFICNSPSA</sequence>
<dbReference type="AlphaFoldDB" id="A0A6C2TYK5"/>
<dbReference type="EMBL" id="CAAHFG010000001">
    <property type="protein sequence ID" value="VGO12276.1"/>
    <property type="molecule type" value="Genomic_DNA"/>
</dbReference>
<proteinExistence type="predicted"/>
<gene>
    <name evidence="1" type="ORF">PDESU_00827</name>
</gene>